<evidence type="ECO:0000259" key="9">
    <source>
        <dbReference type="Pfam" id="PF07992"/>
    </source>
</evidence>
<dbReference type="EC" id="1.8.1.9" evidence="7"/>
<protein>
    <recommendedName>
        <fullName evidence="7">Thioredoxin reductase</fullName>
        <ecNumber evidence="7">1.8.1.9</ecNumber>
    </recommendedName>
</protein>
<evidence type="ECO:0000256" key="6">
    <source>
        <dbReference type="ARBA" id="ARBA00023284"/>
    </source>
</evidence>
<proteinExistence type="inferred from homology"/>
<evidence type="ECO:0000256" key="5">
    <source>
        <dbReference type="ARBA" id="ARBA00023157"/>
    </source>
</evidence>
<evidence type="ECO:0000256" key="8">
    <source>
        <dbReference type="RuleBase" id="RU003881"/>
    </source>
</evidence>
<dbReference type="PRINTS" id="PR00469">
    <property type="entry name" value="PNDRDTASEII"/>
</dbReference>
<dbReference type="Pfam" id="PF07992">
    <property type="entry name" value="Pyr_redox_2"/>
    <property type="match status" value="1"/>
</dbReference>
<keyword evidence="2 7" id="KW-0285">Flavoprotein</keyword>
<dbReference type="InterPro" id="IPR008255">
    <property type="entry name" value="Pyr_nucl-diS_OxRdtase_2_AS"/>
</dbReference>
<evidence type="ECO:0000256" key="4">
    <source>
        <dbReference type="ARBA" id="ARBA00023002"/>
    </source>
</evidence>
<dbReference type="AlphaFoldDB" id="A0A1I0EVG7"/>
<dbReference type="PRINTS" id="PR00368">
    <property type="entry name" value="FADPNR"/>
</dbReference>
<dbReference type="GO" id="GO:0019430">
    <property type="term" value="P:removal of superoxide radicals"/>
    <property type="evidence" value="ECO:0007669"/>
    <property type="project" value="UniProtKB-UniRule"/>
</dbReference>
<keyword evidence="4 7" id="KW-0560">Oxidoreductase</keyword>
<name>A0A1I0EVG7_9BACT</name>
<evidence type="ECO:0000313" key="10">
    <source>
        <dbReference type="EMBL" id="SET49348.1"/>
    </source>
</evidence>
<evidence type="ECO:0000256" key="2">
    <source>
        <dbReference type="ARBA" id="ARBA00022630"/>
    </source>
</evidence>
<keyword evidence="3 7" id="KW-0274">FAD</keyword>
<dbReference type="Gene3D" id="3.50.50.60">
    <property type="entry name" value="FAD/NAD(P)-binding domain"/>
    <property type="match status" value="2"/>
</dbReference>
<dbReference type="InterPro" id="IPR005982">
    <property type="entry name" value="Thioredox_Rdtase"/>
</dbReference>
<sequence length="334" mass="36120">MMFKPLDINDNNENKNVEPTDVEKVKCLIVGSGPAGYTAAIYAARANLSPVMYEGLQPGGQLTTTTEVENYPGYPEGVTGPVMMEDLKKQAERFGTDVRWGMATKVDFSGDVHKVWIDDAKVIEAETVIIATGATAKYLGLEDEKKYAGGGVSACATCDGFFYRGKDVAVVGGGDTAAEEAMYLAGLCNKVYMIVRRDVLRASRVMAERVKKIPNVEILWKHQTKGLIGDNGVVEGATLVKNLGEEREEEITIKIDGFFLAIGHKPNSDIFAEYLDTDDVGYILTKPGTSKTKVPGVFACGDVQDSQYRQAVTAAGSGCMAAIDAERYLSEKHS</sequence>
<dbReference type="GO" id="GO:0004791">
    <property type="term" value="F:thioredoxin-disulfide reductase (NADPH) activity"/>
    <property type="evidence" value="ECO:0007669"/>
    <property type="project" value="UniProtKB-UniRule"/>
</dbReference>
<reference evidence="10 11" key="1">
    <citation type="submission" date="2016-10" db="EMBL/GenBank/DDBJ databases">
        <authorList>
            <person name="de Groot N.N."/>
        </authorList>
    </citation>
    <scope>NUCLEOTIDE SEQUENCE [LARGE SCALE GENOMIC DNA]</scope>
    <source>
        <strain evidence="10 11">DSM 25947</strain>
    </source>
</reference>
<organism evidence="10 11">
    <name type="scientific">Draconibacterium orientale</name>
    <dbReference type="NCBI Taxonomy" id="1168034"/>
    <lineage>
        <taxon>Bacteria</taxon>
        <taxon>Pseudomonadati</taxon>
        <taxon>Bacteroidota</taxon>
        <taxon>Bacteroidia</taxon>
        <taxon>Marinilabiliales</taxon>
        <taxon>Prolixibacteraceae</taxon>
        <taxon>Draconibacterium</taxon>
    </lineage>
</organism>
<keyword evidence="5" id="KW-1015">Disulfide bond</keyword>
<keyword evidence="8" id="KW-0521">NADP</keyword>
<dbReference type="PROSITE" id="PS00573">
    <property type="entry name" value="PYRIDINE_REDOX_2"/>
    <property type="match status" value="1"/>
</dbReference>
<accession>A0A1I0EVG7</accession>
<dbReference type="PANTHER" id="PTHR48105">
    <property type="entry name" value="THIOREDOXIN REDUCTASE 1-RELATED-RELATED"/>
    <property type="match status" value="1"/>
</dbReference>
<dbReference type="GO" id="GO:0005737">
    <property type="term" value="C:cytoplasm"/>
    <property type="evidence" value="ECO:0007669"/>
    <property type="project" value="InterPro"/>
</dbReference>
<dbReference type="InterPro" id="IPR036188">
    <property type="entry name" value="FAD/NAD-bd_sf"/>
</dbReference>
<keyword evidence="6 7" id="KW-0676">Redox-active center</keyword>
<dbReference type="InterPro" id="IPR023753">
    <property type="entry name" value="FAD/NAD-binding_dom"/>
</dbReference>
<comment type="catalytic activity">
    <reaction evidence="7">
        <text>[thioredoxin]-dithiol + NADP(+) = [thioredoxin]-disulfide + NADPH + H(+)</text>
        <dbReference type="Rhea" id="RHEA:20345"/>
        <dbReference type="Rhea" id="RHEA-COMP:10698"/>
        <dbReference type="Rhea" id="RHEA-COMP:10700"/>
        <dbReference type="ChEBI" id="CHEBI:15378"/>
        <dbReference type="ChEBI" id="CHEBI:29950"/>
        <dbReference type="ChEBI" id="CHEBI:50058"/>
        <dbReference type="ChEBI" id="CHEBI:57783"/>
        <dbReference type="ChEBI" id="CHEBI:58349"/>
        <dbReference type="EC" id="1.8.1.9"/>
    </reaction>
</comment>
<evidence type="ECO:0000256" key="1">
    <source>
        <dbReference type="ARBA" id="ARBA00009333"/>
    </source>
</evidence>
<evidence type="ECO:0000256" key="3">
    <source>
        <dbReference type="ARBA" id="ARBA00022827"/>
    </source>
</evidence>
<comment type="similarity">
    <text evidence="1 7">Belongs to the class-II pyridine nucleotide-disulfide oxidoreductase family.</text>
</comment>
<dbReference type="NCBIfam" id="TIGR01292">
    <property type="entry name" value="TRX_reduct"/>
    <property type="match status" value="1"/>
</dbReference>
<comment type="subunit">
    <text evidence="7">Homodimer.</text>
</comment>
<dbReference type="SUPFAM" id="SSF51905">
    <property type="entry name" value="FAD/NAD(P)-binding domain"/>
    <property type="match status" value="1"/>
</dbReference>
<dbReference type="Proteomes" id="UP000181981">
    <property type="component" value="Unassembled WGS sequence"/>
</dbReference>
<comment type="cofactor">
    <cofactor evidence="8">
        <name>FAD</name>
        <dbReference type="ChEBI" id="CHEBI:57692"/>
    </cofactor>
    <text evidence="8">Binds 1 FAD per subunit.</text>
</comment>
<dbReference type="InterPro" id="IPR050097">
    <property type="entry name" value="Ferredoxin-NADP_redctase_2"/>
</dbReference>
<evidence type="ECO:0000256" key="7">
    <source>
        <dbReference type="RuleBase" id="RU003880"/>
    </source>
</evidence>
<feature type="domain" description="FAD/NAD(P)-binding" evidence="9">
    <location>
        <begin position="26"/>
        <end position="318"/>
    </location>
</feature>
<dbReference type="RefSeq" id="WP_217642922.1">
    <property type="nucleotide sequence ID" value="NZ_FOHT01000014.1"/>
</dbReference>
<dbReference type="EMBL" id="FOHT01000014">
    <property type="protein sequence ID" value="SET49348.1"/>
    <property type="molecule type" value="Genomic_DNA"/>
</dbReference>
<gene>
    <name evidence="10" type="ORF">SAMN05444285_11472</name>
</gene>
<evidence type="ECO:0000313" key="11">
    <source>
        <dbReference type="Proteomes" id="UP000181981"/>
    </source>
</evidence>